<gene>
    <name evidence="1" type="ORF">ZHAS_00002136</name>
</gene>
<dbReference type="VEuPathDB" id="VectorBase:ASIC002136"/>
<keyword evidence="3" id="KW-1185">Reference proteome</keyword>
<dbReference type="EnsemblMetazoa" id="ASIC002136-RA">
    <property type="protein sequence ID" value="ASIC002136-PA"/>
    <property type="gene ID" value="ASIC002136"/>
</dbReference>
<dbReference type="AlphaFoldDB" id="A0A084VBU4"/>
<organism evidence="1">
    <name type="scientific">Anopheles sinensis</name>
    <name type="common">Mosquito</name>
    <dbReference type="NCBI Taxonomy" id="74873"/>
    <lineage>
        <taxon>Eukaryota</taxon>
        <taxon>Metazoa</taxon>
        <taxon>Ecdysozoa</taxon>
        <taxon>Arthropoda</taxon>
        <taxon>Hexapoda</taxon>
        <taxon>Insecta</taxon>
        <taxon>Pterygota</taxon>
        <taxon>Neoptera</taxon>
        <taxon>Endopterygota</taxon>
        <taxon>Diptera</taxon>
        <taxon>Nematocera</taxon>
        <taxon>Culicoidea</taxon>
        <taxon>Culicidae</taxon>
        <taxon>Anophelinae</taxon>
        <taxon>Anopheles</taxon>
    </lineage>
</organism>
<evidence type="ECO:0000313" key="3">
    <source>
        <dbReference type="Proteomes" id="UP000030765"/>
    </source>
</evidence>
<sequence length="255" mass="28796">MRSSPKGLEMFEIKAFWIIVQCYVGPVPKSVKNLLEYLDLCNVGILLQTEAGGKVQFAWSLIEAEVKKRDQKLLEPCGIKRPTLTDRKVCERIYAALSNVGEKEFARIMQNCKVVAEIKATKSTKENIDDFTSLSHYYDIQAFWVIVESLVGPVPNRFKKLLQHFELCNIGILALSPADMQSIETEVPKQIDDKSKAPNIEPFGLSDRILLRKIHKALTELNSAAFVRNMRICSEVMSSRKLLPTSNDSSDESSE</sequence>
<accession>A0A084VBU4</accession>
<protein>
    <submittedName>
        <fullName evidence="1 2">Uncharacterized protein</fullName>
    </submittedName>
</protein>
<dbReference type="EMBL" id="ATLV01009525">
    <property type="status" value="NOT_ANNOTATED_CDS"/>
    <property type="molecule type" value="Genomic_DNA"/>
</dbReference>
<proteinExistence type="predicted"/>
<evidence type="ECO:0000313" key="2">
    <source>
        <dbReference type="EnsemblMetazoa" id="ASIC002136-PA"/>
    </source>
</evidence>
<name>A0A084VBU4_ANOSI</name>
<reference evidence="1 3" key="1">
    <citation type="journal article" date="2014" name="BMC Genomics">
        <title>Genome sequence of Anopheles sinensis provides insight into genetics basis of mosquito competence for malaria parasites.</title>
        <authorList>
            <person name="Zhou D."/>
            <person name="Zhang D."/>
            <person name="Ding G."/>
            <person name="Shi L."/>
            <person name="Hou Q."/>
            <person name="Ye Y."/>
            <person name="Xu Y."/>
            <person name="Zhou H."/>
            <person name="Xiong C."/>
            <person name="Li S."/>
            <person name="Yu J."/>
            <person name="Hong S."/>
            <person name="Yu X."/>
            <person name="Zou P."/>
            <person name="Chen C."/>
            <person name="Chang X."/>
            <person name="Wang W."/>
            <person name="Lv Y."/>
            <person name="Sun Y."/>
            <person name="Ma L."/>
            <person name="Shen B."/>
            <person name="Zhu C."/>
        </authorList>
    </citation>
    <scope>NUCLEOTIDE SEQUENCE [LARGE SCALE GENOMIC DNA]</scope>
</reference>
<reference evidence="2" key="2">
    <citation type="submission" date="2020-05" db="UniProtKB">
        <authorList>
            <consortium name="EnsemblMetazoa"/>
        </authorList>
    </citation>
    <scope>IDENTIFICATION</scope>
</reference>
<evidence type="ECO:0000313" key="1">
    <source>
        <dbReference type="EMBL" id="KFB35438.1"/>
    </source>
</evidence>
<dbReference type="Proteomes" id="UP000030765">
    <property type="component" value="Unassembled WGS sequence"/>
</dbReference>
<dbReference type="EMBL" id="KE524533">
    <property type="protein sequence ID" value="KFB35438.1"/>
    <property type="molecule type" value="Genomic_DNA"/>
</dbReference>